<proteinExistence type="predicted"/>
<reference evidence="3" key="1">
    <citation type="journal article" date="2022" name="New Phytol.">
        <title>Evolutionary transition to the ectomycorrhizal habit in the genomes of a hyperdiverse lineage of mushroom-forming fungi.</title>
        <authorList>
            <person name="Looney B."/>
            <person name="Miyauchi S."/>
            <person name="Morin E."/>
            <person name="Drula E."/>
            <person name="Courty P.E."/>
            <person name="Kohler A."/>
            <person name="Kuo A."/>
            <person name="LaButti K."/>
            <person name="Pangilinan J."/>
            <person name="Lipzen A."/>
            <person name="Riley R."/>
            <person name="Andreopoulos W."/>
            <person name="He G."/>
            <person name="Johnson J."/>
            <person name="Nolan M."/>
            <person name="Tritt A."/>
            <person name="Barry K.W."/>
            <person name="Grigoriev I.V."/>
            <person name="Nagy L.G."/>
            <person name="Hibbett D."/>
            <person name="Henrissat B."/>
            <person name="Matheny P.B."/>
            <person name="Labbe J."/>
            <person name="Martin F.M."/>
        </authorList>
    </citation>
    <scope>NUCLEOTIDE SEQUENCE</scope>
    <source>
        <strain evidence="3">BPL690</strain>
    </source>
</reference>
<feature type="transmembrane region" description="Helical" evidence="2">
    <location>
        <begin position="54"/>
        <end position="78"/>
    </location>
</feature>
<feature type="compositionally biased region" description="Basic and acidic residues" evidence="1">
    <location>
        <begin position="195"/>
        <end position="204"/>
    </location>
</feature>
<accession>A0AAD4QP86</accession>
<dbReference type="Proteomes" id="UP001203297">
    <property type="component" value="Unassembled WGS sequence"/>
</dbReference>
<gene>
    <name evidence="3" type="ORF">B0F90DRAFT_1666784</name>
</gene>
<feature type="region of interest" description="Disordered" evidence="1">
    <location>
        <begin position="166"/>
        <end position="204"/>
    </location>
</feature>
<feature type="transmembrane region" description="Helical" evidence="2">
    <location>
        <begin position="116"/>
        <end position="138"/>
    </location>
</feature>
<evidence type="ECO:0000256" key="1">
    <source>
        <dbReference type="SAM" id="MobiDB-lite"/>
    </source>
</evidence>
<comment type="caution">
    <text evidence="3">The sequence shown here is derived from an EMBL/GenBank/DDBJ whole genome shotgun (WGS) entry which is preliminary data.</text>
</comment>
<name>A0AAD4QP86_9AGAM</name>
<keyword evidence="2" id="KW-0812">Transmembrane</keyword>
<feature type="transmembrane region" description="Helical" evidence="2">
    <location>
        <begin position="85"/>
        <end position="110"/>
    </location>
</feature>
<keyword evidence="2" id="KW-1133">Transmembrane helix</keyword>
<sequence length="204" mass="22378">MGAQVGESKTPQDTLSLYFDNSVTTVQQAFASFEKNYVIPIVELLKASFFSYPIPFVFFSTFVALSLFPVLAFFIILVATLSTALTLALCLALAFSTGVFLFLGGILLVFLGSTFLLSGFLTAFALSAYLSGRLVFILRRFGRNGFRPWSQEVAYLFFPSSARPTLADEDPYASEDSGVSVGRGVKDGLTAKTEPVLHERPYKR</sequence>
<keyword evidence="2" id="KW-0472">Membrane</keyword>
<keyword evidence="4" id="KW-1185">Reference proteome</keyword>
<evidence type="ECO:0000256" key="2">
    <source>
        <dbReference type="SAM" id="Phobius"/>
    </source>
</evidence>
<evidence type="ECO:0000313" key="3">
    <source>
        <dbReference type="EMBL" id="KAI0305367.1"/>
    </source>
</evidence>
<dbReference type="AlphaFoldDB" id="A0AAD4QP86"/>
<evidence type="ECO:0000313" key="4">
    <source>
        <dbReference type="Proteomes" id="UP001203297"/>
    </source>
</evidence>
<protein>
    <submittedName>
        <fullName evidence="3">Uncharacterized protein</fullName>
    </submittedName>
</protein>
<organism evidence="3 4">
    <name type="scientific">Multifurca ochricompacta</name>
    <dbReference type="NCBI Taxonomy" id="376703"/>
    <lineage>
        <taxon>Eukaryota</taxon>
        <taxon>Fungi</taxon>
        <taxon>Dikarya</taxon>
        <taxon>Basidiomycota</taxon>
        <taxon>Agaricomycotina</taxon>
        <taxon>Agaricomycetes</taxon>
        <taxon>Russulales</taxon>
        <taxon>Russulaceae</taxon>
        <taxon>Multifurca</taxon>
    </lineage>
</organism>
<dbReference type="EMBL" id="WTXG01000006">
    <property type="protein sequence ID" value="KAI0305367.1"/>
    <property type="molecule type" value="Genomic_DNA"/>
</dbReference>